<dbReference type="InterPro" id="IPR050187">
    <property type="entry name" value="Lipid_Phosphate_FormReg"/>
</dbReference>
<organism evidence="13 14">
    <name type="scientific">Marinimicrococcus flavescens</name>
    <dbReference type="NCBI Taxonomy" id="3031815"/>
    <lineage>
        <taxon>Bacteria</taxon>
        <taxon>Pseudomonadati</taxon>
        <taxon>Pseudomonadota</taxon>
        <taxon>Alphaproteobacteria</taxon>
        <taxon>Geminicoccales</taxon>
        <taxon>Geminicoccaceae</taxon>
        <taxon>Marinimicrococcus</taxon>
    </lineage>
</organism>
<keyword evidence="7" id="KW-0067">ATP-binding</keyword>
<evidence type="ECO:0000259" key="12">
    <source>
        <dbReference type="PROSITE" id="PS50146"/>
    </source>
</evidence>
<dbReference type="AlphaFoldDB" id="A0AAP3UXS3"/>
<dbReference type="PANTHER" id="PTHR12358">
    <property type="entry name" value="SPHINGOSINE KINASE"/>
    <property type="match status" value="1"/>
</dbReference>
<dbReference type="RefSeq" id="WP_327787293.1">
    <property type="nucleotide sequence ID" value="NZ_JARGEQ010000002.1"/>
</dbReference>
<sequence length="304" mass="31142">MTGRGILIIHNPQAGGGRRRIVEDVHQACVALGAEVESRATRCPGDAETLAREGAGEGFGTVVAAGGDGTVNEVLNGLMGVAPGAARPAMALLPAGTVNVLAAELELPREPAASAAMLVAGRRRRIDVGRANDRFFVSCAGVGADAAAVARVSLPLKRMVGRGAYAAAAVHALALEAGRLFGVEVGGQRVEASALLATNIKRYAGPCLVAPAALLDDGLLDVVLARSGGRAAWFRYGLHLLFGTLRDAPGLMHLQTRRVTVADPPGLPVQVDGDIRTHTPLAIEIIPAALELVVPAAMPVAEAP</sequence>
<dbReference type="SUPFAM" id="SSF111331">
    <property type="entry name" value="NAD kinase/diacylglycerol kinase-like"/>
    <property type="match status" value="1"/>
</dbReference>
<dbReference type="Gene3D" id="2.60.200.40">
    <property type="match status" value="1"/>
</dbReference>
<dbReference type="EMBL" id="JARGEQ010000002">
    <property type="protein sequence ID" value="MDF1584886.1"/>
    <property type="molecule type" value="Genomic_DNA"/>
</dbReference>
<evidence type="ECO:0000256" key="3">
    <source>
        <dbReference type="ARBA" id="ARBA00022679"/>
    </source>
</evidence>
<evidence type="ECO:0000256" key="2">
    <source>
        <dbReference type="ARBA" id="ARBA00022516"/>
    </source>
</evidence>
<dbReference type="NCBIfam" id="TIGR00147">
    <property type="entry name" value="YegS/Rv2252/BmrU family lipid kinase"/>
    <property type="match status" value="1"/>
</dbReference>
<dbReference type="InterPro" id="IPR017438">
    <property type="entry name" value="ATP-NAD_kinase_N"/>
</dbReference>
<evidence type="ECO:0000256" key="1">
    <source>
        <dbReference type="ARBA" id="ARBA00001946"/>
    </source>
</evidence>
<keyword evidence="11" id="KW-1208">Phospholipid metabolism</keyword>
<dbReference type="Pfam" id="PF00781">
    <property type="entry name" value="DAGK_cat"/>
    <property type="match status" value="1"/>
</dbReference>
<evidence type="ECO:0000256" key="11">
    <source>
        <dbReference type="ARBA" id="ARBA00023264"/>
    </source>
</evidence>
<evidence type="ECO:0000256" key="5">
    <source>
        <dbReference type="ARBA" id="ARBA00022741"/>
    </source>
</evidence>
<dbReference type="PANTHER" id="PTHR12358:SF106">
    <property type="entry name" value="LIPID KINASE YEGS"/>
    <property type="match status" value="1"/>
</dbReference>
<dbReference type="InterPro" id="IPR001206">
    <property type="entry name" value="Diacylglycerol_kinase_cat_dom"/>
</dbReference>
<keyword evidence="6 13" id="KW-0418">Kinase</keyword>
<dbReference type="GO" id="GO:0046872">
    <property type="term" value="F:metal ion binding"/>
    <property type="evidence" value="ECO:0007669"/>
    <property type="project" value="UniProtKB-KW"/>
</dbReference>
<accession>A0AAP3UXS3</accession>
<name>A0AAP3UXS3_9PROT</name>
<evidence type="ECO:0000256" key="7">
    <source>
        <dbReference type="ARBA" id="ARBA00022840"/>
    </source>
</evidence>
<keyword evidence="5" id="KW-0547">Nucleotide-binding</keyword>
<dbReference type="Proteomes" id="UP001301140">
    <property type="component" value="Unassembled WGS sequence"/>
</dbReference>
<dbReference type="GO" id="GO:0016301">
    <property type="term" value="F:kinase activity"/>
    <property type="evidence" value="ECO:0007669"/>
    <property type="project" value="UniProtKB-KW"/>
</dbReference>
<evidence type="ECO:0000256" key="9">
    <source>
        <dbReference type="ARBA" id="ARBA00023098"/>
    </source>
</evidence>
<dbReference type="Gene3D" id="3.40.50.10330">
    <property type="entry name" value="Probable inorganic polyphosphate/atp-NAD kinase, domain 1"/>
    <property type="match status" value="1"/>
</dbReference>
<comment type="cofactor">
    <cofactor evidence="1">
        <name>Mg(2+)</name>
        <dbReference type="ChEBI" id="CHEBI:18420"/>
    </cofactor>
</comment>
<dbReference type="InterPro" id="IPR005218">
    <property type="entry name" value="Diacylglycerol/lipid_kinase"/>
</dbReference>
<evidence type="ECO:0000256" key="6">
    <source>
        <dbReference type="ARBA" id="ARBA00022777"/>
    </source>
</evidence>
<dbReference type="PROSITE" id="PS50146">
    <property type="entry name" value="DAGK"/>
    <property type="match status" value="1"/>
</dbReference>
<keyword evidence="14" id="KW-1185">Reference proteome</keyword>
<dbReference type="GO" id="GO:0005524">
    <property type="term" value="F:ATP binding"/>
    <property type="evidence" value="ECO:0007669"/>
    <property type="project" value="UniProtKB-KW"/>
</dbReference>
<dbReference type="GO" id="GO:0005886">
    <property type="term" value="C:plasma membrane"/>
    <property type="evidence" value="ECO:0007669"/>
    <property type="project" value="TreeGrafter"/>
</dbReference>
<feature type="domain" description="DAGKc" evidence="12">
    <location>
        <begin position="1"/>
        <end position="135"/>
    </location>
</feature>
<keyword evidence="9" id="KW-0443">Lipid metabolism</keyword>
<gene>
    <name evidence="13" type="ORF">PZ740_00630</name>
</gene>
<evidence type="ECO:0000313" key="14">
    <source>
        <dbReference type="Proteomes" id="UP001301140"/>
    </source>
</evidence>
<evidence type="ECO:0000256" key="4">
    <source>
        <dbReference type="ARBA" id="ARBA00022723"/>
    </source>
</evidence>
<evidence type="ECO:0000313" key="13">
    <source>
        <dbReference type="EMBL" id="MDF1584886.1"/>
    </source>
</evidence>
<dbReference type="Pfam" id="PF19279">
    <property type="entry name" value="YegS_C"/>
    <property type="match status" value="1"/>
</dbReference>
<keyword evidence="8" id="KW-0460">Magnesium</keyword>
<dbReference type="InterPro" id="IPR016064">
    <property type="entry name" value="NAD/diacylglycerol_kinase_sf"/>
</dbReference>
<evidence type="ECO:0000256" key="10">
    <source>
        <dbReference type="ARBA" id="ARBA00023209"/>
    </source>
</evidence>
<reference evidence="13 14" key="1">
    <citation type="submission" date="2023-03" db="EMBL/GenBank/DDBJ databases">
        <title>YIM 152171 draft genome.</title>
        <authorList>
            <person name="Yang Z."/>
        </authorList>
    </citation>
    <scope>NUCLEOTIDE SEQUENCE [LARGE SCALE GENOMIC DNA]</scope>
    <source>
        <strain evidence="13 14">YIM 152171</strain>
    </source>
</reference>
<protein>
    <submittedName>
        <fullName evidence="13">YegS/Rv2252/BmrU family lipid kinase</fullName>
    </submittedName>
</protein>
<keyword evidence="3" id="KW-0808">Transferase</keyword>
<keyword evidence="10" id="KW-0594">Phospholipid biosynthesis</keyword>
<keyword evidence="2" id="KW-0444">Lipid biosynthesis</keyword>
<dbReference type="SMART" id="SM00046">
    <property type="entry name" value="DAGKc"/>
    <property type="match status" value="1"/>
</dbReference>
<proteinExistence type="predicted"/>
<dbReference type="InterPro" id="IPR045540">
    <property type="entry name" value="YegS/DAGK_C"/>
</dbReference>
<keyword evidence="4" id="KW-0479">Metal-binding</keyword>
<dbReference type="GO" id="GO:0008654">
    <property type="term" value="P:phospholipid biosynthetic process"/>
    <property type="evidence" value="ECO:0007669"/>
    <property type="project" value="UniProtKB-KW"/>
</dbReference>
<evidence type="ECO:0000256" key="8">
    <source>
        <dbReference type="ARBA" id="ARBA00022842"/>
    </source>
</evidence>
<comment type="caution">
    <text evidence="13">The sequence shown here is derived from an EMBL/GenBank/DDBJ whole genome shotgun (WGS) entry which is preliminary data.</text>
</comment>